<dbReference type="AlphaFoldDB" id="A0A8J9Z796"/>
<evidence type="ECO:0000313" key="4">
    <source>
        <dbReference type="Proteomes" id="UP000838412"/>
    </source>
</evidence>
<proteinExistence type="predicted"/>
<sequence length="577" mass="66027">MNGYKHTVLFCGHNSERDRCLLLQGQKKQDNTGLTMWQWGKEKASNMRRWWSPEKPKPRLPGASGVDYSRLSGEIQFENLVLKGGGAKGIAYIGACKVLDEAGILPNIKRFAGTSAGAITAALLAIGMSPQDMLDELSQKNLMELLDPPVKKGWFSFLDWFPHIPGVPSWLTVDMMSMALAAITGRGVCEGEEFLNWFGDILDRNLERLHPDKKGLNKDITFDKLYHTLGVELCIVAYNMVFGNETYFHVKTTPMMKIQDAVRMSMSIPVVFKPYEGVPGFTFIDGGLAANYPLWAFDGWYLSMEKEDIFQERLKLIDGDVEKGEKIRRMFHPEYRKERFDTRNDKTLGILMFSSTDREMYQEQFEERLRRLVKVKPDLKKEKEDTELYKKYREETDEREDAREVSKQSLRNLVGEGVGQLIQDIEGKKEPDLPDFPNFDVDAKLMEKEIFSDEDIKFLKAPSKQKAFEMLMLDDDGKLTTDRLRKIYENVGPLQLARRTYLGLRLVSSPRQYYSTMLEFVGSDSGISEEDIRRSVAIDVDYVGTMDFDMAIGDMEFLMKQGAAATIAFLEERKGSI</sequence>
<evidence type="ECO:0000256" key="1">
    <source>
        <dbReference type="ARBA" id="ARBA00023098"/>
    </source>
</evidence>
<keyword evidence="1" id="KW-0443">Lipid metabolism</keyword>
<dbReference type="InterPro" id="IPR052580">
    <property type="entry name" value="Lipid_Hydrolase"/>
</dbReference>
<organism evidence="3 4">
    <name type="scientific">Branchiostoma lanceolatum</name>
    <name type="common">Common lancelet</name>
    <name type="synonym">Amphioxus lanceolatum</name>
    <dbReference type="NCBI Taxonomy" id="7740"/>
    <lineage>
        <taxon>Eukaryota</taxon>
        <taxon>Metazoa</taxon>
        <taxon>Chordata</taxon>
        <taxon>Cephalochordata</taxon>
        <taxon>Leptocardii</taxon>
        <taxon>Amphioxiformes</taxon>
        <taxon>Branchiostomatidae</taxon>
        <taxon>Branchiostoma</taxon>
    </lineage>
</organism>
<gene>
    <name evidence="3" type="primary">Hypp8116</name>
    <name evidence="3" type="ORF">BLAG_LOCUS9730</name>
</gene>
<feature type="domain" description="PNPLA" evidence="2">
    <location>
        <begin position="80"/>
        <end position="297"/>
    </location>
</feature>
<dbReference type="PANTHER" id="PTHR46394:SF1">
    <property type="entry name" value="PNPLA DOMAIN-CONTAINING PROTEIN"/>
    <property type="match status" value="1"/>
</dbReference>
<dbReference type="InterPro" id="IPR002641">
    <property type="entry name" value="PNPLA_dom"/>
</dbReference>
<keyword evidence="4" id="KW-1185">Reference proteome</keyword>
<protein>
    <submittedName>
        <fullName evidence="3">Hypp8116 protein</fullName>
    </submittedName>
</protein>
<evidence type="ECO:0000313" key="3">
    <source>
        <dbReference type="EMBL" id="CAH1248382.1"/>
    </source>
</evidence>
<evidence type="ECO:0000259" key="2">
    <source>
        <dbReference type="Pfam" id="PF01734"/>
    </source>
</evidence>
<dbReference type="CDD" id="cd07207">
    <property type="entry name" value="Pat_ExoU_VipD_like"/>
    <property type="match status" value="1"/>
</dbReference>
<dbReference type="SUPFAM" id="SSF52151">
    <property type="entry name" value="FabD/lysophospholipase-like"/>
    <property type="match status" value="1"/>
</dbReference>
<dbReference type="GO" id="GO:0006629">
    <property type="term" value="P:lipid metabolic process"/>
    <property type="evidence" value="ECO:0007669"/>
    <property type="project" value="UniProtKB-KW"/>
</dbReference>
<dbReference type="PANTHER" id="PTHR46394">
    <property type="entry name" value="ANNEXIN"/>
    <property type="match status" value="1"/>
</dbReference>
<reference evidence="3" key="1">
    <citation type="submission" date="2022-01" db="EMBL/GenBank/DDBJ databases">
        <authorList>
            <person name="Braso-Vives M."/>
        </authorList>
    </citation>
    <scope>NUCLEOTIDE SEQUENCE</scope>
</reference>
<accession>A0A8J9Z796</accession>
<dbReference type="InterPro" id="IPR016035">
    <property type="entry name" value="Acyl_Trfase/lysoPLipase"/>
</dbReference>
<dbReference type="Pfam" id="PF01734">
    <property type="entry name" value="Patatin"/>
    <property type="match status" value="1"/>
</dbReference>
<dbReference type="EMBL" id="OV696701">
    <property type="protein sequence ID" value="CAH1248382.1"/>
    <property type="molecule type" value="Genomic_DNA"/>
</dbReference>
<dbReference type="Gene3D" id="3.40.1090.10">
    <property type="entry name" value="Cytosolic phospholipase A2 catalytic domain"/>
    <property type="match status" value="2"/>
</dbReference>
<dbReference type="OrthoDB" id="9977503at2759"/>
<name>A0A8J9Z796_BRALA</name>
<dbReference type="Proteomes" id="UP000838412">
    <property type="component" value="Chromosome 16"/>
</dbReference>